<evidence type="ECO:0000313" key="2">
    <source>
        <dbReference type="EMBL" id="MEH8018376.1"/>
    </source>
</evidence>
<keyword evidence="1" id="KW-0472">Membrane</keyword>
<name>A0ABU8C8T3_9GAMM</name>
<protein>
    <submittedName>
        <fullName evidence="2">Uncharacterized protein</fullName>
    </submittedName>
</protein>
<proteinExistence type="predicted"/>
<evidence type="ECO:0000313" key="3">
    <source>
        <dbReference type="Proteomes" id="UP001375382"/>
    </source>
</evidence>
<reference evidence="2 3" key="1">
    <citation type="journal article" date="2023" name="Ecotoxicol. Environ. Saf.">
        <title>Mercury remediation potential of mercury-resistant strain Rheinheimera metallidurans sp. nov. isolated from a municipal waste dumping site.</title>
        <authorList>
            <person name="Yadav V."/>
            <person name="Manjhi A."/>
            <person name="Vadakedath N."/>
        </authorList>
    </citation>
    <scope>NUCLEOTIDE SEQUENCE [LARGE SCALE GENOMIC DNA]</scope>
    <source>
        <strain evidence="2 3">E-49</strain>
    </source>
</reference>
<keyword evidence="1" id="KW-0812">Transmembrane</keyword>
<feature type="transmembrane region" description="Helical" evidence="1">
    <location>
        <begin position="299"/>
        <end position="319"/>
    </location>
</feature>
<dbReference type="Proteomes" id="UP001375382">
    <property type="component" value="Unassembled WGS sequence"/>
</dbReference>
<dbReference type="RefSeq" id="WP_335736782.1">
    <property type="nucleotide sequence ID" value="NZ_JALAAR010000012.1"/>
</dbReference>
<keyword evidence="3" id="KW-1185">Reference proteome</keyword>
<organism evidence="2 3">
    <name type="scientific">Rheinheimera muenzenbergensis</name>
    <dbReference type="NCBI Taxonomy" id="1193628"/>
    <lineage>
        <taxon>Bacteria</taxon>
        <taxon>Pseudomonadati</taxon>
        <taxon>Pseudomonadota</taxon>
        <taxon>Gammaproteobacteria</taxon>
        <taxon>Chromatiales</taxon>
        <taxon>Chromatiaceae</taxon>
        <taxon>Rheinheimera</taxon>
    </lineage>
</organism>
<gene>
    <name evidence="2" type="ORF">MN202_14135</name>
</gene>
<accession>A0ABU8C8T3</accession>
<evidence type="ECO:0000256" key="1">
    <source>
        <dbReference type="SAM" id="Phobius"/>
    </source>
</evidence>
<comment type="caution">
    <text evidence="2">The sequence shown here is derived from an EMBL/GenBank/DDBJ whole genome shotgun (WGS) entry which is preliminary data.</text>
</comment>
<keyword evidence="1" id="KW-1133">Transmembrane helix</keyword>
<sequence length="338" mass="37322">MAEFYFPRTTERAEQIFANQPDLLEHYRQYSNRTDNTLLPHQPYLMSCEPGDRQTLQALERFSSPELQRLQQVAQEYDELTVALAYVSEELIKPVMQLLDKHGTTATGAIVGAANSKYKVFQRAIVRYQQALLDLHEASQAKAQATGARTKGAHNAVIAAKESHARRMHAEMNLQFKTQLQRYAANLGASAKRSVLLNAERGINVARSGRSNKRNGQTLRLANSQQVATVKRFVNDSQMLGRGVLFLDVGLRGIKAYNADNSGREGVSQVFGFGSSAGTGALVAWGTRSIGMALMLTPIGWKILIGAAIVGGFMAASYADENFQELGGRLYDRLRVRL</sequence>
<dbReference type="EMBL" id="JALAAR010000012">
    <property type="protein sequence ID" value="MEH8018376.1"/>
    <property type="molecule type" value="Genomic_DNA"/>
</dbReference>